<sequence length="198" mass="21029">MARSLFTCEKDGKSDVGLVTELLRGVPLESKQEEGGLPLAVKIGLGVGLSLVLLAVVAFSLFIYRQRKLACSANSEPPSSQGPHPSPLADVMSQPSPIAMPHPQPPTSKPTHMSYRPVAPHDPPFLVAQGQAKLDEKFPPPPPPLVQSPALAHTQMVMPPRMSTTPTQVSVGMEDDDDLILAPVPAGIRYTTSPQGHA</sequence>
<keyword evidence="2" id="KW-0472">Membrane</keyword>
<feature type="compositionally biased region" description="Pro residues" evidence="1">
    <location>
        <begin position="98"/>
        <end position="108"/>
    </location>
</feature>
<feature type="non-terminal residue" evidence="3">
    <location>
        <position position="198"/>
    </location>
</feature>
<comment type="caution">
    <text evidence="3">The sequence shown here is derived from an EMBL/GenBank/DDBJ whole genome shotgun (WGS) entry which is preliminary data.</text>
</comment>
<dbReference type="EMBL" id="MCFL01000012">
    <property type="protein sequence ID" value="ORZ37606.1"/>
    <property type="molecule type" value="Genomic_DNA"/>
</dbReference>
<feature type="compositionally biased region" description="Polar residues" evidence="1">
    <location>
        <begin position="73"/>
        <end position="83"/>
    </location>
</feature>
<gene>
    <name evidence="3" type="ORF">BCR44DRAFT_39587</name>
</gene>
<feature type="transmembrane region" description="Helical" evidence="2">
    <location>
        <begin position="43"/>
        <end position="64"/>
    </location>
</feature>
<evidence type="ECO:0000313" key="4">
    <source>
        <dbReference type="Proteomes" id="UP000193411"/>
    </source>
</evidence>
<keyword evidence="4" id="KW-1185">Reference proteome</keyword>
<keyword evidence="2" id="KW-1133">Transmembrane helix</keyword>
<proteinExistence type="predicted"/>
<evidence type="ECO:0000256" key="1">
    <source>
        <dbReference type="SAM" id="MobiDB-lite"/>
    </source>
</evidence>
<evidence type="ECO:0000313" key="3">
    <source>
        <dbReference type="EMBL" id="ORZ37606.1"/>
    </source>
</evidence>
<organism evidence="3 4">
    <name type="scientific">Catenaria anguillulae PL171</name>
    <dbReference type="NCBI Taxonomy" id="765915"/>
    <lineage>
        <taxon>Eukaryota</taxon>
        <taxon>Fungi</taxon>
        <taxon>Fungi incertae sedis</taxon>
        <taxon>Blastocladiomycota</taxon>
        <taxon>Blastocladiomycetes</taxon>
        <taxon>Blastocladiales</taxon>
        <taxon>Catenariaceae</taxon>
        <taxon>Catenaria</taxon>
    </lineage>
</organism>
<accession>A0A1Y2HSM1</accession>
<reference evidence="3 4" key="1">
    <citation type="submission" date="2016-07" db="EMBL/GenBank/DDBJ databases">
        <title>Pervasive Adenine N6-methylation of Active Genes in Fungi.</title>
        <authorList>
            <consortium name="DOE Joint Genome Institute"/>
            <person name="Mondo S.J."/>
            <person name="Dannebaum R.O."/>
            <person name="Kuo R.C."/>
            <person name="Labutti K."/>
            <person name="Haridas S."/>
            <person name="Kuo A."/>
            <person name="Salamov A."/>
            <person name="Ahrendt S.R."/>
            <person name="Lipzen A."/>
            <person name="Sullivan W."/>
            <person name="Andreopoulos W.B."/>
            <person name="Clum A."/>
            <person name="Lindquist E."/>
            <person name="Daum C."/>
            <person name="Ramamoorthy G.K."/>
            <person name="Gryganskyi A."/>
            <person name="Culley D."/>
            <person name="Magnuson J.K."/>
            <person name="James T.Y."/>
            <person name="O'Malley M.A."/>
            <person name="Stajich J.E."/>
            <person name="Spatafora J.W."/>
            <person name="Visel A."/>
            <person name="Grigoriev I.V."/>
        </authorList>
    </citation>
    <scope>NUCLEOTIDE SEQUENCE [LARGE SCALE GENOMIC DNA]</scope>
    <source>
        <strain evidence="3 4">PL171</strain>
    </source>
</reference>
<dbReference type="AlphaFoldDB" id="A0A1Y2HSM1"/>
<dbReference type="Proteomes" id="UP000193411">
    <property type="component" value="Unassembled WGS sequence"/>
</dbReference>
<keyword evidence="2" id="KW-0812">Transmembrane</keyword>
<protein>
    <submittedName>
        <fullName evidence="3">Uncharacterized protein</fullName>
    </submittedName>
</protein>
<feature type="region of interest" description="Disordered" evidence="1">
    <location>
        <begin position="73"/>
        <end position="113"/>
    </location>
</feature>
<name>A0A1Y2HSM1_9FUNG</name>
<evidence type="ECO:0000256" key="2">
    <source>
        <dbReference type="SAM" id="Phobius"/>
    </source>
</evidence>